<comment type="caution">
    <text evidence="2">The sequence shown here is derived from an EMBL/GenBank/DDBJ whole genome shotgun (WGS) entry which is preliminary data.</text>
</comment>
<evidence type="ECO:0000313" key="3">
    <source>
        <dbReference type="Proteomes" id="UP000297535"/>
    </source>
</evidence>
<evidence type="ECO:0000313" key="2">
    <source>
        <dbReference type="EMBL" id="TGD95060.1"/>
    </source>
</evidence>
<dbReference type="OrthoDB" id="8005915at2"/>
<evidence type="ECO:0000256" key="1">
    <source>
        <dbReference type="SAM" id="MobiDB-lite"/>
    </source>
</evidence>
<protein>
    <submittedName>
        <fullName evidence="2">Uncharacterized protein</fullName>
    </submittedName>
</protein>
<keyword evidence="3" id="KW-1185">Reference proteome</keyword>
<sequence length="70" mass="7856">MIGRAADHWTARSPAVTRDAQGLYRERVRSHPRPHPEVPGDRRSRGLEGGLQIALRLLEASFEVSRSPID</sequence>
<accession>A0A4Z0NHB4</accession>
<organism evidence="2 3">
    <name type="scientific">Methylobacterium nonmethylotrophicum</name>
    <dbReference type="NCBI Taxonomy" id="1141884"/>
    <lineage>
        <taxon>Bacteria</taxon>
        <taxon>Pseudomonadati</taxon>
        <taxon>Pseudomonadota</taxon>
        <taxon>Alphaproteobacteria</taxon>
        <taxon>Hyphomicrobiales</taxon>
        <taxon>Methylobacteriaceae</taxon>
        <taxon>Methylobacterium</taxon>
    </lineage>
</organism>
<feature type="compositionally biased region" description="Basic and acidic residues" evidence="1">
    <location>
        <begin position="1"/>
        <end position="10"/>
    </location>
</feature>
<dbReference type="EMBL" id="SRLB01000034">
    <property type="protein sequence ID" value="TGD95060.1"/>
    <property type="molecule type" value="Genomic_DNA"/>
</dbReference>
<proteinExistence type="predicted"/>
<reference evidence="2 3" key="1">
    <citation type="submission" date="2019-04" db="EMBL/GenBank/DDBJ databases">
        <authorList>
            <person name="Feng G."/>
            <person name="Zhu H."/>
        </authorList>
    </citation>
    <scope>NUCLEOTIDE SEQUENCE [LARGE SCALE GENOMIC DNA]</scope>
    <source>
        <strain evidence="2 3">6HR-1</strain>
    </source>
</reference>
<gene>
    <name evidence="2" type="ORF">EU555_29905</name>
</gene>
<feature type="region of interest" description="Disordered" evidence="1">
    <location>
        <begin position="1"/>
        <end position="46"/>
    </location>
</feature>
<dbReference type="AlphaFoldDB" id="A0A4Z0NHB4"/>
<dbReference type="Proteomes" id="UP000297535">
    <property type="component" value="Unassembled WGS sequence"/>
</dbReference>
<feature type="compositionally biased region" description="Basic and acidic residues" evidence="1">
    <location>
        <begin position="24"/>
        <end position="46"/>
    </location>
</feature>
<name>A0A4Z0NHB4_9HYPH</name>